<sequence length="71" mass="8277">MSTLDELTYTNVELRSVPMGFGAEYLERLLKLGQTCRAINARAFRIHLRKSGRLLEHWCDVGRKIERLNTK</sequence>
<name>G7JKV7_MEDTR</name>
<reference evidence="1 3" key="1">
    <citation type="journal article" date="2011" name="Nature">
        <title>The Medicago genome provides insight into the evolution of rhizobial symbioses.</title>
        <authorList>
            <person name="Young N.D."/>
            <person name="Debelle F."/>
            <person name="Oldroyd G.E."/>
            <person name="Geurts R."/>
            <person name="Cannon S.B."/>
            <person name="Udvardi M.K."/>
            <person name="Benedito V.A."/>
            <person name="Mayer K.F."/>
            <person name="Gouzy J."/>
            <person name="Schoof H."/>
            <person name="Van de Peer Y."/>
            <person name="Proost S."/>
            <person name="Cook D.R."/>
            <person name="Meyers B.C."/>
            <person name="Spannagl M."/>
            <person name="Cheung F."/>
            <person name="De Mita S."/>
            <person name="Krishnakumar V."/>
            <person name="Gundlach H."/>
            <person name="Zhou S."/>
            <person name="Mudge J."/>
            <person name="Bharti A.K."/>
            <person name="Murray J.D."/>
            <person name="Naoumkina M.A."/>
            <person name="Rosen B."/>
            <person name="Silverstein K.A."/>
            <person name="Tang H."/>
            <person name="Rombauts S."/>
            <person name="Zhao P.X."/>
            <person name="Zhou P."/>
            <person name="Barbe V."/>
            <person name="Bardou P."/>
            <person name="Bechner M."/>
            <person name="Bellec A."/>
            <person name="Berger A."/>
            <person name="Berges H."/>
            <person name="Bidwell S."/>
            <person name="Bisseling T."/>
            <person name="Choisne N."/>
            <person name="Couloux A."/>
            <person name="Denny R."/>
            <person name="Deshpande S."/>
            <person name="Dai X."/>
            <person name="Doyle J.J."/>
            <person name="Dudez A.M."/>
            <person name="Farmer A.D."/>
            <person name="Fouteau S."/>
            <person name="Franken C."/>
            <person name="Gibelin C."/>
            <person name="Gish J."/>
            <person name="Goldstein S."/>
            <person name="Gonzalez A.J."/>
            <person name="Green P.J."/>
            <person name="Hallab A."/>
            <person name="Hartog M."/>
            <person name="Hua A."/>
            <person name="Humphray S.J."/>
            <person name="Jeong D.H."/>
            <person name="Jing Y."/>
            <person name="Jocker A."/>
            <person name="Kenton S.M."/>
            <person name="Kim D.J."/>
            <person name="Klee K."/>
            <person name="Lai H."/>
            <person name="Lang C."/>
            <person name="Lin S."/>
            <person name="Macmil S.L."/>
            <person name="Magdelenat G."/>
            <person name="Matthews L."/>
            <person name="McCorrison J."/>
            <person name="Monaghan E.L."/>
            <person name="Mun J.H."/>
            <person name="Najar F.Z."/>
            <person name="Nicholson C."/>
            <person name="Noirot C."/>
            <person name="O'Bleness M."/>
            <person name="Paule C.R."/>
            <person name="Poulain J."/>
            <person name="Prion F."/>
            <person name="Qin B."/>
            <person name="Qu C."/>
            <person name="Retzel E.F."/>
            <person name="Riddle C."/>
            <person name="Sallet E."/>
            <person name="Samain S."/>
            <person name="Samson N."/>
            <person name="Sanders I."/>
            <person name="Saurat O."/>
            <person name="Scarpelli C."/>
            <person name="Schiex T."/>
            <person name="Segurens B."/>
            <person name="Severin A.J."/>
            <person name="Sherrier D.J."/>
            <person name="Shi R."/>
            <person name="Sims S."/>
            <person name="Singer S.R."/>
            <person name="Sinharoy S."/>
            <person name="Sterck L."/>
            <person name="Viollet A."/>
            <person name="Wang B.B."/>
            <person name="Wang K."/>
            <person name="Wang M."/>
            <person name="Wang X."/>
            <person name="Warfsmann J."/>
            <person name="Weissenbach J."/>
            <person name="White D.D."/>
            <person name="White J.D."/>
            <person name="Wiley G.B."/>
            <person name="Wincker P."/>
            <person name="Xing Y."/>
            <person name="Yang L."/>
            <person name="Yao Z."/>
            <person name="Ying F."/>
            <person name="Zhai J."/>
            <person name="Zhou L."/>
            <person name="Zuber A."/>
            <person name="Denarie J."/>
            <person name="Dixon R.A."/>
            <person name="May G.D."/>
            <person name="Schwartz D.C."/>
            <person name="Rogers J."/>
            <person name="Quetier F."/>
            <person name="Town C.D."/>
            <person name="Roe B.A."/>
        </authorList>
    </citation>
    <scope>NUCLEOTIDE SEQUENCE [LARGE SCALE GENOMIC DNA]</scope>
    <source>
        <strain evidence="1">A17</strain>
        <strain evidence="2 3">cv. Jemalong A17</strain>
    </source>
</reference>
<accession>G7JKV7</accession>
<evidence type="ECO:0000313" key="2">
    <source>
        <dbReference type="EnsemblPlants" id="AES88417"/>
    </source>
</evidence>
<protein>
    <submittedName>
        <fullName evidence="1 2">Uncharacterized protein</fullName>
    </submittedName>
</protein>
<evidence type="ECO:0000313" key="3">
    <source>
        <dbReference type="Proteomes" id="UP000002051"/>
    </source>
</evidence>
<dbReference type="AlphaFoldDB" id="G7JKV7"/>
<dbReference type="HOGENOM" id="CLU_2743807_0_0_1"/>
<organism evidence="1 3">
    <name type="scientific">Medicago truncatula</name>
    <name type="common">Barrel medic</name>
    <name type="synonym">Medicago tribuloides</name>
    <dbReference type="NCBI Taxonomy" id="3880"/>
    <lineage>
        <taxon>Eukaryota</taxon>
        <taxon>Viridiplantae</taxon>
        <taxon>Streptophyta</taxon>
        <taxon>Embryophyta</taxon>
        <taxon>Tracheophyta</taxon>
        <taxon>Spermatophyta</taxon>
        <taxon>Magnoliopsida</taxon>
        <taxon>eudicotyledons</taxon>
        <taxon>Gunneridae</taxon>
        <taxon>Pentapetalae</taxon>
        <taxon>rosids</taxon>
        <taxon>fabids</taxon>
        <taxon>Fabales</taxon>
        <taxon>Fabaceae</taxon>
        <taxon>Papilionoideae</taxon>
        <taxon>50 kb inversion clade</taxon>
        <taxon>NPAAA clade</taxon>
        <taxon>Hologalegina</taxon>
        <taxon>IRL clade</taxon>
        <taxon>Trifolieae</taxon>
        <taxon>Medicago</taxon>
    </lineage>
</organism>
<reference evidence="2" key="3">
    <citation type="submission" date="2015-04" db="UniProtKB">
        <authorList>
            <consortium name="EnsemblPlants"/>
        </authorList>
    </citation>
    <scope>IDENTIFICATION</scope>
    <source>
        <strain evidence="2">cv. Jemalong A17</strain>
    </source>
</reference>
<dbReference type="EMBL" id="CM001220">
    <property type="protein sequence ID" value="AES88417.1"/>
    <property type="molecule type" value="Genomic_DNA"/>
</dbReference>
<reference evidence="1 3" key="2">
    <citation type="journal article" date="2014" name="BMC Genomics">
        <title>An improved genome release (version Mt4.0) for the model legume Medicago truncatula.</title>
        <authorList>
            <person name="Tang H."/>
            <person name="Krishnakumar V."/>
            <person name="Bidwell S."/>
            <person name="Rosen B."/>
            <person name="Chan A."/>
            <person name="Zhou S."/>
            <person name="Gentzbittel L."/>
            <person name="Childs K.L."/>
            <person name="Yandell M."/>
            <person name="Gundlach H."/>
            <person name="Mayer K.F."/>
            <person name="Schwartz D.C."/>
            <person name="Town C.D."/>
        </authorList>
    </citation>
    <scope>GENOME REANNOTATION</scope>
    <source>
        <strain evidence="2 3">cv. Jemalong A17</strain>
    </source>
</reference>
<evidence type="ECO:0000313" key="1">
    <source>
        <dbReference type="EMBL" id="AES88417.1"/>
    </source>
</evidence>
<dbReference type="PaxDb" id="3880-AES88417"/>
<dbReference type="Proteomes" id="UP000002051">
    <property type="component" value="Chromosome 4"/>
</dbReference>
<keyword evidence="3" id="KW-1185">Reference proteome</keyword>
<dbReference type="EnsemblPlants" id="AES88417">
    <property type="protein sequence ID" value="AES88417"/>
    <property type="gene ID" value="MTR_4g054890"/>
</dbReference>
<proteinExistence type="predicted"/>
<gene>
    <name evidence="1" type="ordered locus">MTR_4g054890</name>
</gene>